<keyword evidence="2 3" id="KW-0862">Zinc</keyword>
<dbReference type="HAMAP" id="MF_00649">
    <property type="entry name" value="DNA_gyrase_inhibitor_YacG"/>
    <property type="match status" value="1"/>
</dbReference>
<dbReference type="EMBL" id="AP024238">
    <property type="protein sequence ID" value="BCO26049.1"/>
    <property type="molecule type" value="Genomic_DNA"/>
</dbReference>
<dbReference type="InterPro" id="IPR013088">
    <property type="entry name" value="Znf_NHR/GATA"/>
</dbReference>
<keyword evidence="1 3" id="KW-0479">Metal-binding</keyword>
<evidence type="ECO:0000313" key="6">
    <source>
        <dbReference type="Proteomes" id="UP000824366"/>
    </source>
</evidence>
<evidence type="ECO:0000313" key="5">
    <source>
        <dbReference type="EMBL" id="BCO26049.1"/>
    </source>
</evidence>
<proteinExistence type="inferred from homology"/>
<feature type="binding site" evidence="3">
    <location>
        <position position="16"/>
    </location>
    <ligand>
        <name>Zn(2+)</name>
        <dbReference type="ChEBI" id="CHEBI:29105"/>
    </ligand>
</feature>
<name>A0ABM7MIQ6_9BURK</name>
<dbReference type="PANTHER" id="PTHR36150">
    <property type="entry name" value="DNA GYRASE INHIBITOR YACG"/>
    <property type="match status" value="1"/>
</dbReference>
<comment type="subunit">
    <text evidence="3">Interacts with GyrB.</text>
</comment>
<feature type="binding site" evidence="3">
    <location>
        <position position="19"/>
    </location>
    <ligand>
        <name>Zn(2+)</name>
        <dbReference type="ChEBI" id="CHEBI:29105"/>
    </ligand>
</feature>
<sequence>MTSAETPEPVVKLVRCPTCGGDSIYAPSNLFRPFCSERCKQIDLGAWASEQFSMPADTPPDDDLVPGGSGTGLI</sequence>
<reference evidence="5 6" key="1">
    <citation type="journal article" date="2021" name="Microbiol. Spectr.">
        <title>A Single Bacterium Capable of Oxidation and Reduction of Iron at Circumneutral pH.</title>
        <authorList>
            <person name="Kato S."/>
            <person name="Ohkuma M."/>
        </authorList>
    </citation>
    <scope>NUCLEOTIDE SEQUENCE [LARGE SCALE GENOMIC DNA]</scope>
    <source>
        <strain evidence="5 6">MIZ03</strain>
    </source>
</reference>
<dbReference type="Gene3D" id="3.30.50.10">
    <property type="entry name" value="Erythroid Transcription Factor GATA-1, subunit A"/>
    <property type="match status" value="1"/>
</dbReference>
<keyword evidence="6" id="KW-1185">Reference proteome</keyword>
<dbReference type="InterPro" id="IPR005584">
    <property type="entry name" value="DNA_gyrase_inhibitor_YacG"/>
</dbReference>
<evidence type="ECO:0000256" key="4">
    <source>
        <dbReference type="SAM" id="MobiDB-lite"/>
    </source>
</evidence>
<dbReference type="PANTHER" id="PTHR36150:SF1">
    <property type="entry name" value="DNA GYRASE INHIBITOR YACG"/>
    <property type="match status" value="1"/>
</dbReference>
<feature type="binding site" evidence="3">
    <location>
        <position position="39"/>
    </location>
    <ligand>
        <name>Zn(2+)</name>
        <dbReference type="ChEBI" id="CHEBI:29105"/>
    </ligand>
</feature>
<feature type="region of interest" description="Disordered" evidence="4">
    <location>
        <begin position="51"/>
        <end position="74"/>
    </location>
</feature>
<evidence type="ECO:0000256" key="2">
    <source>
        <dbReference type="ARBA" id="ARBA00022833"/>
    </source>
</evidence>
<dbReference type="Pfam" id="PF03884">
    <property type="entry name" value="YacG"/>
    <property type="match status" value="1"/>
</dbReference>
<comment type="cofactor">
    <cofactor evidence="3">
        <name>Zn(2+)</name>
        <dbReference type="ChEBI" id="CHEBI:29105"/>
    </cofactor>
    <text evidence="3">Binds 1 zinc ion.</text>
</comment>
<organism evidence="5 6">
    <name type="scientific">Rhodoferax lithotrophicus</name>
    <dbReference type="NCBI Taxonomy" id="2798804"/>
    <lineage>
        <taxon>Bacteria</taxon>
        <taxon>Pseudomonadati</taxon>
        <taxon>Pseudomonadota</taxon>
        <taxon>Betaproteobacteria</taxon>
        <taxon>Burkholderiales</taxon>
        <taxon>Comamonadaceae</taxon>
        <taxon>Rhodoferax</taxon>
    </lineage>
</organism>
<accession>A0ABM7MIQ6</accession>
<feature type="binding site" evidence="3">
    <location>
        <position position="35"/>
    </location>
    <ligand>
        <name>Zn(2+)</name>
        <dbReference type="ChEBI" id="CHEBI:29105"/>
    </ligand>
</feature>
<evidence type="ECO:0000256" key="1">
    <source>
        <dbReference type="ARBA" id="ARBA00022723"/>
    </source>
</evidence>
<protein>
    <recommendedName>
        <fullName evidence="3">DNA gyrase inhibitor YacG</fullName>
    </recommendedName>
</protein>
<dbReference type="RefSeq" id="WP_223908966.1">
    <property type="nucleotide sequence ID" value="NZ_AP024238.1"/>
</dbReference>
<comment type="function">
    <text evidence="3">Inhibits all the catalytic activities of DNA gyrase by preventing its interaction with DNA. Acts by binding directly to the C-terminal domain of GyrB, which probably disrupts DNA binding by the gyrase.</text>
</comment>
<dbReference type="Proteomes" id="UP000824366">
    <property type="component" value="Chromosome"/>
</dbReference>
<gene>
    <name evidence="3" type="primary">yacG</name>
    <name evidence="5" type="ORF">MIZ03_0929</name>
</gene>
<dbReference type="SUPFAM" id="SSF57716">
    <property type="entry name" value="Glucocorticoid receptor-like (DNA-binding domain)"/>
    <property type="match status" value="1"/>
</dbReference>
<comment type="similarity">
    <text evidence="3">Belongs to the DNA gyrase inhibitor YacG family.</text>
</comment>
<evidence type="ECO:0000256" key="3">
    <source>
        <dbReference type="HAMAP-Rule" id="MF_00649"/>
    </source>
</evidence>